<reference evidence="1 2" key="1">
    <citation type="submission" date="2014-06" db="EMBL/GenBank/DDBJ databases">
        <authorList>
            <person name="Urmite Genomes Urmite Genomes"/>
        </authorList>
    </citation>
    <scope>NUCLEOTIDE SEQUENCE [LARGE SCALE GENOMIC DNA]</scope>
</reference>
<evidence type="ECO:0000313" key="2">
    <source>
        <dbReference type="Proteomes" id="UP000044071"/>
    </source>
</evidence>
<evidence type="ECO:0000313" key="1">
    <source>
        <dbReference type="EMBL" id="CDZ78236.1"/>
    </source>
</evidence>
<dbReference type="EMBL" id="CCSB01000003">
    <property type="protein sequence ID" value="CDZ78236.1"/>
    <property type="molecule type" value="Genomic_DNA"/>
</dbReference>
<gene>
    <name evidence="1" type="ORF">BN59_02544</name>
</gene>
<dbReference type="Proteomes" id="UP000044071">
    <property type="component" value="Unassembled WGS sequence"/>
</dbReference>
<dbReference type="STRING" id="1034943.BN59_02544"/>
<dbReference type="RefSeq" id="WP_043874762.1">
    <property type="nucleotide sequence ID" value="NZ_CCVW01000003.1"/>
</dbReference>
<sequence length="218" mass="25743">MSLNENGDLVSELFKPSNKLSHYAMNFFNKNSDHINFATLNSMLTYGEFHKLSKGVLIKIIDQLLDSPEQSETEEIIWEIAKNLNKDLITHFDEKRISKLNERLLKSPAPESITPEKKAILFSISTLMFHHWVFQREITQPLVYLLKELKKLDENTFNKKVGNWFAHRTLRYHAMEFFNAHPDCMTDAIDLIKMKEFKHFNPVFELDDEIDLLWPVRM</sequence>
<proteinExistence type="predicted"/>
<protein>
    <submittedName>
        <fullName evidence="1">Uncharacterized protein</fullName>
    </submittedName>
</protein>
<name>A0A078KZ75_9GAMM</name>
<organism evidence="1 2">
    <name type="scientific">Legionella massiliensis</name>
    <dbReference type="NCBI Taxonomy" id="1034943"/>
    <lineage>
        <taxon>Bacteria</taxon>
        <taxon>Pseudomonadati</taxon>
        <taxon>Pseudomonadota</taxon>
        <taxon>Gammaproteobacteria</taxon>
        <taxon>Legionellales</taxon>
        <taxon>Legionellaceae</taxon>
        <taxon>Legionella</taxon>
    </lineage>
</organism>
<dbReference type="AlphaFoldDB" id="A0A078KZ75"/>
<keyword evidence="2" id="KW-1185">Reference proteome</keyword>
<accession>A0A078KZ75</accession>